<gene>
    <name evidence="2" type="ORF">UFOPK4165_00905</name>
</gene>
<dbReference type="AlphaFoldDB" id="A0A6J7RWM1"/>
<evidence type="ECO:0000256" key="1">
    <source>
        <dbReference type="SAM" id="MobiDB-lite"/>
    </source>
</evidence>
<accession>A0A6J7RWM1</accession>
<feature type="region of interest" description="Disordered" evidence="1">
    <location>
        <begin position="1"/>
        <end position="35"/>
    </location>
</feature>
<protein>
    <submittedName>
        <fullName evidence="2">Unannotated protein</fullName>
    </submittedName>
</protein>
<dbReference type="EMBL" id="CAFBPV010000098">
    <property type="protein sequence ID" value="CAB5033253.1"/>
    <property type="molecule type" value="Genomic_DNA"/>
</dbReference>
<name>A0A6J7RWM1_9ZZZZ</name>
<proteinExistence type="predicted"/>
<sequence>MFSGTSAGITGSIRGKPTSWIPVTDDASDPTEWPN</sequence>
<evidence type="ECO:0000313" key="2">
    <source>
        <dbReference type="EMBL" id="CAB5033253.1"/>
    </source>
</evidence>
<reference evidence="2" key="1">
    <citation type="submission" date="2020-05" db="EMBL/GenBank/DDBJ databases">
        <authorList>
            <person name="Chiriac C."/>
            <person name="Salcher M."/>
            <person name="Ghai R."/>
            <person name="Kavagutti S V."/>
        </authorList>
    </citation>
    <scope>NUCLEOTIDE SEQUENCE</scope>
</reference>
<organism evidence="2">
    <name type="scientific">freshwater metagenome</name>
    <dbReference type="NCBI Taxonomy" id="449393"/>
    <lineage>
        <taxon>unclassified sequences</taxon>
        <taxon>metagenomes</taxon>
        <taxon>ecological metagenomes</taxon>
    </lineage>
</organism>